<reference evidence="2 3" key="1">
    <citation type="submission" date="2020-08" db="EMBL/GenBank/DDBJ databases">
        <title>Sequencing the genomes of 1000 actinobacteria strains.</title>
        <authorList>
            <person name="Klenk H.-P."/>
        </authorList>
    </citation>
    <scope>NUCLEOTIDE SEQUENCE [LARGE SCALE GENOMIC DNA]</scope>
    <source>
        <strain evidence="2 3">DSM 45298</strain>
    </source>
</reference>
<dbReference type="GO" id="GO:0006950">
    <property type="term" value="P:response to stress"/>
    <property type="evidence" value="ECO:0007669"/>
    <property type="project" value="TreeGrafter"/>
</dbReference>
<dbReference type="SMART" id="SM00347">
    <property type="entry name" value="HTH_MARR"/>
    <property type="match status" value="1"/>
</dbReference>
<dbReference type="PANTHER" id="PTHR33164:SF94">
    <property type="entry name" value="TRANSCRIPTIONAL REGULATORY PROTEIN-RELATED"/>
    <property type="match status" value="1"/>
</dbReference>
<dbReference type="InterPro" id="IPR036390">
    <property type="entry name" value="WH_DNA-bd_sf"/>
</dbReference>
<accession>A0A840EWU6</accession>
<keyword evidence="2" id="KW-0238">DNA-binding</keyword>
<organism evidence="2 3">
    <name type="scientific">Gordonia humi</name>
    <dbReference type="NCBI Taxonomy" id="686429"/>
    <lineage>
        <taxon>Bacteria</taxon>
        <taxon>Bacillati</taxon>
        <taxon>Actinomycetota</taxon>
        <taxon>Actinomycetes</taxon>
        <taxon>Mycobacteriales</taxon>
        <taxon>Gordoniaceae</taxon>
        <taxon>Gordonia</taxon>
    </lineage>
</organism>
<gene>
    <name evidence="2" type="ORF">BKA16_004027</name>
</gene>
<protein>
    <submittedName>
        <fullName evidence="2">DNA-binding MarR family transcriptional regulator</fullName>
    </submittedName>
</protein>
<dbReference type="SUPFAM" id="SSF46785">
    <property type="entry name" value="Winged helix' DNA-binding domain"/>
    <property type="match status" value="1"/>
</dbReference>
<evidence type="ECO:0000313" key="2">
    <source>
        <dbReference type="EMBL" id="MBB4137475.1"/>
    </source>
</evidence>
<comment type="caution">
    <text evidence="2">The sequence shown here is derived from an EMBL/GenBank/DDBJ whole genome shotgun (WGS) entry which is preliminary data.</text>
</comment>
<dbReference type="PANTHER" id="PTHR33164">
    <property type="entry name" value="TRANSCRIPTIONAL REGULATOR, MARR FAMILY"/>
    <property type="match status" value="1"/>
</dbReference>
<feature type="domain" description="HTH marR-type" evidence="1">
    <location>
        <begin position="1"/>
        <end position="141"/>
    </location>
</feature>
<dbReference type="InterPro" id="IPR039422">
    <property type="entry name" value="MarR/SlyA-like"/>
</dbReference>
<dbReference type="InterPro" id="IPR000835">
    <property type="entry name" value="HTH_MarR-typ"/>
</dbReference>
<dbReference type="Proteomes" id="UP000551501">
    <property type="component" value="Unassembled WGS sequence"/>
</dbReference>
<dbReference type="PROSITE" id="PS50995">
    <property type="entry name" value="HTH_MARR_2"/>
    <property type="match status" value="1"/>
</dbReference>
<dbReference type="EMBL" id="JACIFP010000001">
    <property type="protein sequence ID" value="MBB4137475.1"/>
    <property type="molecule type" value="Genomic_DNA"/>
</dbReference>
<dbReference type="AlphaFoldDB" id="A0A840EWU6"/>
<proteinExistence type="predicted"/>
<name>A0A840EWU6_9ACTN</name>
<dbReference type="GO" id="GO:0003677">
    <property type="term" value="F:DNA binding"/>
    <property type="evidence" value="ECO:0007669"/>
    <property type="project" value="UniProtKB-KW"/>
</dbReference>
<dbReference type="Gene3D" id="1.10.10.10">
    <property type="entry name" value="Winged helix-like DNA-binding domain superfamily/Winged helix DNA-binding domain"/>
    <property type="match status" value="1"/>
</dbReference>
<sequence>MTDDDAEATLDELVAFETATRDLVGLALRSVDQVEMSLPQFRLLLVLDELGPSSSVRCARALGVVGSSITRLADRLDASGHLVRGADPANRSIVVLTLTDAGRDVVRAVTDFRRRELRAALGVLTPAERAACTAALRGLHGALDREAVDDDRRRHVPI</sequence>
<keyword evidence="3" id="KW-1185">Reference proteome</keyword>
<dbReference type="InterPro" id="IPR036388">
    <property type="entry name" value="WH-like_DNA-bd_sf"/>
</dbReference>
<evidence type="ECO:0000259" key="1">
    <source>
        <dbReference type="PROSITE" id="PS50995"/>
    </source>
</evidence>
<dbReference type="GO" id="GO:0003700">
    <property type="term" value="F:DNA-binding transcription factor activity"/>
    <property type="evidence" value="ECO:0007669"/>
    <property type="project" value="InterPro"/>
</dbReference>
<evidence type="ECO:0000313" key="3">
    <source>
        <dbReference type="Proteomes" id="UP000551501"/>
    </source>
</evidence>
<dbReference type="RefSeq" id="WP_183372340.1">
    <property type="nucleotide sequence ID" value="NZ_BAABHL010000119.1"/>
</dbReference>